<sequence>METPPHDLPITNLQDAISCEWRRGVIVSVFGDGSRKVIRPVGAPRHRRRSFLRALLGLERRKRG</sequence>
<organism evidence="1 2">
    <name type="scientific">Sphingomonas naphthae</name>
    <dbReference type="NCBI Taxonomy" id="1813468"/>
    <lineage>
        <taxon>Bacteria</taxon>
        <taxon>Pseudomonadati</taxon>
        <taxon>Pseudomonadota</taxon>
        <taxon>Alphaproteobacteria</taxon>
        <taxon>Sphingomonadales</taxon>
        <taxon>Sphingomonadaceae</taxon>
        <taxon>Sphingomonas</taxon>
    </lineage>
</organism>
<gene>
    <name evidence="1" type="ORF">PQ455_07070</name>
</gene>
<evidence type="ECO:0000313" key="1">
    <source>
        <dbReference type="EMBL" id="WCT74973.1"/>
    </source>
</evidence>
<name>A0ABY7TP09_9SPHN</name>
<keyword evidence="2" id="KW-1185">Reference proteome</keyword>
<dbReference type="EMBL" id="CP117411">
    <property type="protein sequence ID" value="WCT74973.1"/>
    <property type="molecule type" value="Genomic_DNA"/>
</dbReference>
<evidence type="ECO:0000313" key="2">
    <source>
        <dbReference type="Proteomes" id="UP001220395"/>
    </source>
</evidence>
<dbReference type="RefSeq" id="WP_273690444.1">
    <property type="nucleotide sequence ID" value="NZ_CP117411.1"/>
</dbReference>
<protein>
    <submittedName>
        <fullName evidence="1">Uncharacterized protein</fullName>
    </submittedName>
</protein>
<dbReference type="Proteomes" id="UP001220395">
    <property type="component" value="Chromosome"/>
</dbReference>
<accession>A0ABY7TP09</accession>
<reference evidence="1 2" key="1">
    <citation type="submission" date="2023-02" db="EMBL/GenBank/DDBJ databases">
        <title>Genome sequence of Sphingomonas naphthae.</title>
        <authorList>
            <person name="Kim S."/>
            <person name="Heo J."/>
            <person name="Kwon S.-W."/>
        </authorList>
    </citation>
    <scope>NUCLEOTIDE SEQUENCE [LARGE SCALE GENOMIC DNA]</scope>
    <source>
        <strain evidence="1 2">KACC 18716</strain>
    </source>
</reference>
<proteinExistence type="predicted"/>